<dbReference type="PANTHER" id="PTHR33744:SF1">
    <property type="entry name" value="DNA-BINDING TRANSCRIPTIONAL ACTIVATOR ADER"/>
    <property type="match status" value="1"/>
</dbReference>
<sequence>MARSLLQLTIKDILKRPLFRDAEVLASETALKRVVRWVHIIEVSQVGHLLNGKELILSTGIGWNDDPELSVAFLQQLIDCGAAGLCIELIYTKQPLQEMKELAIRENFPLILFHKEVRYIDITQDLHTIFINRHHQMVSDLESLSARFNQLLLSGQGITSLLELLQEATHAQVALFPLEREAEYVPPLPKNKAEALYHNWLANKHSTTLEVKRRTAHRPILALDHLFADLIIYSDKELSEFDILALDRCSTAVAQEIMRTSYMEEKRRFKEDLWIIDWLTGQHSFKEVRDYIHSINSTIKLNKGVVCLFEPEQKHYDDQAFESTYIQKTMIARSVIEKQGFFLLSTLFNKQIVYILLDQFNRTTKMDTILELIHRLQKGEENQKLRLFSHRIGVGKEIADLAQIQKSYESAQETILIQKDIGPLKKPFYSELHVHRIISSLKKTGGLTSFIEEYIGPVIQYDLGKNSQLLRTLKVYLLMSCSKQDTAKELFIVRQTLYHRLDKIASLLGEDFVQHEKRLAIELALHAYEYLNGSLT</sequence>
<feature type="domain" description="PucR C-terminal helix-turn-helix" evidence="2">
    <location>
        <begin position="469"/>
        <end position="527"/>
    </location>
</feature>
<name>A0A4R4EEB7_9BACL</name>
<protein>
    <submittedName>
        <fullName evidence="3">PucR family transcriptional regulator</fullName>
    </submittedName>
</protein>
<dbReference type="Pfam" id="PF13556">
    <property type="entry name" value="HTH_30"/>
    <property type="match status" value="1"/>
</dbReference>
<dbReference type="AlphaFoldDB" id="A0A4R4EEB7"/>
<dbReference type="RefSeq" id="WP_132418484.1">
    <property type="nucleotide sequence ID" value="NZ_SKFG01000012.1"/>
</dbReference>
<dbReference type="EMBL" id="SKFG01000012">
    <property type="protein sequence ID" value="TCZ76511.1"/>
    <property type="molecule type" value="Genomic_DNA"/>
</dbReference>
<dbReference type="OrthoDB" id="143422at2"/>
<dbReference type="PANTHER" id="PTHR33744">
    <property type="entry name" value="CARBOHYDRATE DIACID REGULATOR"/>
    <property type="match status" value="1"/>
</dbReference>
<reference evidence="3 4" key="1">
    <citation type="submission" date="2019-03" db="EMBL/GenBank/DDBJ databases">
        <authorList>
            <person name="Kim M.K.M."/>
        </authorList>
    </citation>
    <scope>NUCLEOTIDE SEQUENCE [LARGE SCALE GENOMIC DNA]</scope>
    <source>
        <strain evidence="3 4">18JY21-1</strain>
    </source>
</reference>
<organism evidence="3 4">
    <name type="scientific">Paenibacillus albiflavus</name>
    <dbReference type="NCBI Taxonomy" id="2545760"/>
    <lineage>
        <taxon>Bacteria</taxon>
        <taxon>Bacillati</taxon>
        <taxon>Bacillota</taxon>
        <taxon>Bacilli</taxon>
        <taxon>Bacillales</taxon>
        <taxon>Paenibacillaceae</taxon>
        <taxon>Paenibacillus</taxon>
    </lineage>
</organism>
<evidence type="ECO:0000313" key="3">
    <source>
        <dbReference type="EMBL" id="TCZ76511.1"/>
    </source>
</evidence>
<gene>
    <name evidence="3" type="ORF">E0485_12975</name>
</gene>
<dbReference type="Proteomes" id="UP000295418">
    <property type="component" value="Unassembled WGS sequence"/>
</dbReference>
<keyword evidence="4" id="KW-1185">Reference proteome</keyword>
<dbReference type="InterPro" id="IPR042070">
    <property type="entry name" value="PucR_C-HTH_sf"/>
</dbReference>
<feature type="domain" description="Purine catabolism PurC-like" evidence="1">
    <location>
        <begin position="12"/>
        <end position="128"/>
    </location>
</feature>
<dbReference type="InterPro" id="IPR025736">
    <property type="entry name" value="PucR_C-HTH_dom"/>
</dbReference>
<proteinExistence type="predicted"/>
<comment type="caution">
    <text evidence="3">The sequence shown here is derived from an EMBL/GenBank/DDBJ whole genome shotgun (WGS) entry which is preliminary data.</text>
</comment>
<evidence type="ECO:0000259" key="1">
    <source>
        <dbReference type="Pfam" id="PF07905"/>
    </source>
</evidence>
<evidence type="ECO:0000313" key="4">
    <source>
        <dbReference type="Proteomes" id="UP000295418"/>
    </source>
</evidence>
<dbReference type="InterPro" id="IPR051448">
    <property type="entry name" value="CdaR-like_regulators"/>
</dbReference>
<dbReference type="InterPro" id="IPR012914">
    <property type="entry name" value="PucR_dom"/>
</dbReference>
<evidence type="ECO:0000259" key="2">
    <source>
        <dbReference type="Pfam" id="PF13556"/>
    </source>
</evidence>
<dbReference type="Pfam" id="PF07905">
    <property type="entry name" value="PucR"/>
    <property type="match status" value="1"/>
</dbReference>
<accession>A0A4R4EEB7</accession>
<dbReference type="Gene3D" id="1.10.10.2840">
    <property type="entry name" value="PucR C-terminal helix-turn-helix domain"/>
    <property type="match status" value="1"/>
</dbReference>